<comment type="similarity">
    <text evidence="2 10">Belongs to the binding-protein-dependent transport system permease family. CysTW subfamily.</text>
</comment>
<dbReference type="InterPro" id="IPR000515">
    <property type="entry name" value="MetI-like"/>
</dbReference>
<feature type="transmembrane region" description="Helical" evidence="9">
    <location>
        <begin position="57"/>
        <end position="82"/>
    </location>
</feature>
<name>A0A8J4H2B9_9BACL</name>
<keyword evidence="8 9" id="KW-0472">Membrane</keyword>
<dbReference type="Pfam" id="PF00528">
    <property type="entry name" value="BPD_transp_1"/>
    <property type="match status" value="1"/>
</dbReference>
<evidence type="ECO:0000256" key="1">
    <source>
        <dbReference type="ARBA" id="ARBA00004651"/>
    </source>
</evidence>
<evidence type="ECO:0000256" key="10">
    <source>
        <dbReference type="RuleBase" id="RU365097"/>
    </source>
</evidence>
<evidence type="ECO:0000256" key="3">
    <source>
        <dbReference type="ARBA" id="ARBA00022448"/>
    </source>
</evidence>
<feature type="transmembrane region" description="Helical" evidence="9">
    <location>
        <begin position="209"/>
        <end position="227"/>
    </location>
</feature>
<comment type="caution">
    <text evidence="12">The sequence shown here is derived from an EMBL/GenBank/DDBJ whole genome shotgun (WGS) entry which is preliminary data.</text>
</comment>
<organism evidence="12 13">
    <name type="scientific">Xylanibacillus composti</name>
    <dbReference type="NCBI Taxonomy" id="1572762"/>
    <lineage>
        <taxon>Bacteria</taxon>
        <taxon>Bacillati</taxon>
        <taxon>Bacillota</taxon>
        <taxon>Bacilli</taxon>
        <taxon>Bacillales</taxon>
        <taxon>Paenibacillaceae</taxon>
        <taxon>Xylanibacillus</taxon>
    </lineage>
</organism>
<dbReference type="NCBIfam" id="TIGR02141">
    <property type="entry name" value="modB_ABC"/>
    <property type="match status" value="1"/>
</dbReference>
<evidence type="ECO:0000256" key="9">
    <source>
        <dbReference type="RuleBase" id="RU363032"/>
    </source>
</evidence>
<dbReference type="SUPFAM" id="SSF161098">
    <property type="entry name" value="MetI-like"/>
    <property type="match status" value="1"/>
</dbReference>
<feature type="domain" description="ABC transmembrane type-1" evidence="11">
    <location>
        <begin position="23"/>
        <end position="227"/>
    </location>
</feature>
<keyword evidence="13" id="KW-1185">Reference proteome</keyword>
<evidence type="ECO:0000313" key="12">
    <source>
        <dbReference type="EMBL" id="GIQ68141.1"/>
    </source>
</evidence>
<proteinExistence type="inferred from homology"/>
<protein>
    <recommendedName>
        <fullName evidence="10">Molybdenum transport system permease</fullName>
    </recommendedName>
</protein>
<keyword evidence="4 10" id="KW-1003">Cell membrane</keyword>
<dbReference type="EMBL" id="BOVK01000013">
    <property type="protein sequence ID" value="GIQ68141.1"/>
    <property type="molecule type" value="Genomic_DNA"/>
</dbReference>
<evidence type="ECO:0000259" key="11">
    <source>
        <dbReference type="PROSITE" id="PS50928"/>
    </source>
</evidence>
<comment type="subcellular location">
    <subcellularLocation>
        <location evidence="1 9">Cell membrane</location>
        <topology evidence="1 9">Multi-pass membrane protein</topology>
    </subcellularLocation>
</comment>
<dbReference type="Proteomes" id="UP000677918">
    <property type="component" value="Unassembled WGS sequence"/>
</dbReference>
<dbReference type="AlphaFoldDB" id="A0A8J4H2B9"/>
<evidence type="ECO:0000256" key="2">
    <source>
        <dbReference type="ARBA" id="ARBA00007069"/>
    </source>
</evidence>
<dbReference type="RefSeq" id="WP_213410755.1">
    <property type="nucleotide sequence ID" value="NZ_BOVK01000013.1"/>
</dbReference>
<evidence type="ECO:0000313" key="13">
    <source>
        <dbReference type="Proteomes" id="UP000677918"/>
    </source>
</evidence>
<evidence type="ECO:0000256" key="8">
    <source>
        <dbReference type="ARBA" id="ARBA00023136"/>
    </source>
</evidence>
<evidence type="ECO:0000256" key="7">
    <source>
        <dbReference type="ARBA" id="ARBA00022989"/>
    </source>
</evidence>
<keyword evidence="7 9" id="KW-1133">Transmembrane helix</keyword>
<dbReference type="CDD" id="cd06261">
    <property type="entry name" value="TM_PBP2"/>
    <property type="match status" value="1"/>
</dbReference>
<comment type="function">
    <text evidence="10">Part of the binding-protein-dependent transport system for molybdenum; probably responsible for the translocation of the substrate across the membrane.</text>
</comment>
<dbReference type="InterPro" id="IPR011867">
    <property type="entry name" value="ModB_ABC"/>
</dbReference>
<keyword evidence="5 10" id="KW-0500">Molybdenum</keyword>
<keyword evidence="6 9" id="KW-0812">Transmembrane</keyword>
<sequence>MDLHFILTASGSSADWSTFLEPIATSLKVSIASGVLVFLGAAVVAWRMSRRSFRGKLLLETVILLPLVLPPTVVGFVLLAVFGRSSWTGKAIEAVFGASPVFTATAAVIAAMVVSFPLVYQAVKSGFQSVDSQLEEAARSMGANEWQVFRWITLPLSGRALVSGFVLGYARGLGEFGATYMFAGNIPGRTQTLPTAVYLAVETGRWGMAWMWCAVMVAISMLMLYAVSRLNRR</sequence>
<feature type="transmembrane region" description="Helical" evidence="9">
    <location>
        <begin position="23"/>
        <end position="45"/>
    </location>
</feature>
<dbReference type="Gene3D" id="1.10.3720.10">
    <property type="entry name" value="MetI-like"/>
    <property type="match status" value="1"/>
</dbReference>
<evidence type="ECO:0000256" key="4">
    <source>
        <dbReference type="ARBA" id="ARBA00022475"/>
    </source>
</evidence>
<dbReference type="GO" id="GO:0015098">
    <property type="term" value="F:molybdate ion transmembrane transporter activity"/>
    <property type="evidence" value="ECO:0007669"/>
    <property type="project" value="UniProtKB-UniRule"/>
</dbReference>
<dbReference type="PANTHER" id="PTHR30183">
    <property type="entry name" value="MOLYBDENUM TRANSPORT SYSTEM PERMEASE PROTEIN MODB"/>
    <property type="match status" value="1"/>
</dbReference>
<gene>
    <name evidence="12" type="ORF">XYCOK13_09650</name>
</gene>
<evidence type="ECO:0000256" key="5">
    <source>
        <dbReference type="ARBA" id="ARBA00022505"/>
    </source>
</evidence>
<evidence type="ECO:0000256" key="6">
    <source>
        <dbReference type="ARBA" id="ARBA00022692"/>
    </source>
</evidence>
<dbReference type="PROSITE" id="PS50928">
    <property type="entry name" value="ABC_TM1"/>
    <property type="match status" value="1"/>
</dbReference>
<reference evidence="12" key="1">
    <citation type="submission" date="2021-04" db="EMBL/GenBank/DDBJ databases">
        <title>Draft genome sequence of Xylanibacillus composti strain K13.</title>
        <authorList>
            <person name="Uke A."/>
            <person name="Chhe C."/>
            <person name="Baramee S."/>
            <person name="Kosugi A."/>
        </authorList>
    </citation>
    <scope>NUCLEOTIDE SEQUENCE</scope>
    <source>
        <strain evidence="12">K13</strain>
    </source>
</reference>
<accession>A0A8J4H2B9</accession>
<feature type="transmembrane region" description="Helical" evidence="9">
    <location>
        <begin position="148"/>
        <end position="170"/>
    </location>
</feature>
<keyword evidence="3 9" id="KW-0813">Transport</keyword>
<feature type="transmembrane region" description="Helical" evidence="9">
    <location>
        <begin position="94"/>
        <end position="120"/>
    </location>
</feature>
<dbReference type="PANTHER" id="PTHR30183:SF3">
    <property type="entry name" value="MOLYBDENUM TRANSPORT SYSTEM PERMEASE PROTEIN MODB"/>
    <property type="match status" value="1"/>
</dbReference>
<dbReference type="GO" id="GO:0005886">
    <property type="term" value="C:plasma membrane"/>
    <property type="evidence" value="ECO:0007669"/>
    <property type="project" value="UniProtKB-SubCell"/>
</dbReference>
<dbReference type="InterPro" id="IPR035906">
    <property type="entry name" value="MetI-like_sf"/>
</dbReference>